<dbReference type="Proteomes" id="UP000186601">
    <property type="component" value="Unassembled WGS sequence"/>
</dbReference>
<evidence type="ECO:0000313" key="2">
    <source>
        <dbReference type="Proteomes" id="UP000186601"/>
    </source>
</evidence>
<accession>A0A2R6QM85</accession>
<name>A0A2R6QM85_9APHY</name>
<dbReference type="AlphaFoldDB" id="A0A2R6QM85"/>
<protein>
    <submittedName>
        <fullName evidence="1">Uncharacterized protein</fullName>
    </submittedName>
</protein>
<keyword evidence="2" id="KW-1185">Reference proteome</keyword>
<comment type="caution">
    <text evidence="1">The sequence shown here is derived from an EMBL/GenBank/DDBJ whole genome shotgun (WGS) entry which is preliminary data.</text>
</comment>
<gene>
    <name evidence="1" type="ORF">PHLCEN_2v3327</name>
</gene>
<organism evidence="1 2">
    <name type="scientific">Hermanssonia centrifuga</name>
    <dbReference type="NCBI Taxonomy" id="98765"/>
    <lineage>
        <taxon>Eukaryota</taxon>
        <taxon>Fungi</taxon>
        <taxon>Dikarya</taxon>
        <taxon>Basidiomycota</taxon>
        <taxon>Agaricomycotina</taxon>
        <taxon>Agaricomycetes</taxon>
        <taxon>Polyporales</taxon>
        <taxon>Meruliaceae</taxon>
        <taxon>Hermanssonia</taxon>
    </lineage>
</organism>
<proteinExistence type="predicted"/>
<evidence type="ECO:0000313" key="1">
    <source>
        <dbReference type="EMBL" id="PSS11031.1"/>
    </source>
</evidence>
<sequence>MPDFTSSHWNVAHTWSRIPGSVAPAYDYRHKAWNTVFSINFHVNLSDGRLVDICAYCVTLVLYDRTGLARKVKVGYYMVT</sequence>
<reference evidence="1 2" key="1">
    <citation type="submission" date="2018-02" db="EMBL/GenBank/DDBJ databases">
        <title>Genome sequence of the basidiomycete white-rot fungus Phlebia centrifuga.</title>
        <authorList>
            <person name="Granchi Z."/>
            <person name="Peng M."/>
            <person name="de Vries R.P."/>
            <person name="Hilden K."/>
            <person name="Makela M.R."/>
            <person name="Grigoriev I."/>
            <person name="Riley R."/>
        </authorList>
    </citation>
    <scope>NUCLEOTIDE SEQUENCE [LARGE SCALE GENOMIC DNA]</scope>
    <source>
        <strain evidence="1 2">FBCC195</strain>
    </source>
</reference>
<dbReference type="EMBL" id="MLYV02000321">
    <property type="protein sequence ID" value="PSS11031.1"/>
    <property type="molecule type" value="Genomic_DNA"/>
</dbReference>